<feature type="transmembrane region" description="Helical" evidence="3">
    <location>
        <begin position="52"/>
        <end position="74"/>
    </location>
</feature>
<gene>
    <name evidence="4" type="ORF">COLO4_25991</name>
</gene>
<dbReference type="GO" id="GO:0005886">
    <property type="term" value="C:plasma membrane"/>
    <property type="evidence" value="ECO:0007669"/>
    <property type="project" value="TreeGrafter"/>
</dbReference>
<evidence type="ECO:0000256" key="2">
    <source>
        <dbReference type="ARBA" id="ARBA00023136"/>
    </source>
</evidence>
<comment type="subcellular location">
    <subcellularLocation>
        <location evidence="1">Membrane</location>
    </subcellularLocation>
</comment>
<dbReference type="InterPro" id="IPR044839">
    <property type="entry name" value="NDR1-like"/>
</dbReference>
<dbReference type="Proteomes" id="UP000187203">
    <property type="component" value="Unassembled WGS sequence"/>
</dbReference>
<comment type="caution">
    <text evidence="4">The sequence shown here is derived from an EMBL/GenBank/DDBJ whole genome shotgun (WGS) entry which is preliminary data.</text>
</comment>
<sequence>MPTQNQDDHQVVMGYPANYFQIIRPRHDAIIRTPEPPCDNPGHEKRHPCLKWLTVCLFSTVALLSLLVFFGYYFSTYRNKNPDIKIESITATHVKAFPNNTNTVSADWHLTFFLDNPNTFASISYKKIQVSVFDGDERVSFGSLDSFDQKKGEEGRMNMQIYGCR</sequence>
<reference evidence="5" key="1">
    <citation type="submission" date="2013-09" db="EMBL/GenBank/DDBJ databases">
        <title>Corchorus olitorius genome sequencing.</title>
        <authorList>
            <person name="Alam M."/>
            <person name="Haque M.S."/>
            <person name="Islam M.S."/>
            <person name="Emdad E.M."/>
            <person name="Islam M.M."/>
            <person name="Ahmed B."/>
            <person name="Halim A."/>
            <person name="Hossen Q.M.M."/>
            <person name="Hossain M.Z."/>
            <person name="Ahmed R."/>
            <person name="Khan M.M."/>
            <person name="Islam R."/>
            <person name="Rashid M.M."/>
            <person name="Khan S.A."/>
            <person name="Rahman M.S."/>
            <person name="Alam M."/>
            <person name="Yahiya A.S."/>
            <person name="Khan M.S."/>
            <person name="Azam M.S."/>
            <person name="Haque T."/>
            <person name="Lashkar M.Z.H."/>
            <person name="Akhand A.I."/>
            <person name="Morshed G."/>
            <person name="Roy S."/>
            <person name="Uddin K.S."/>
            <person name="Rabeya T."/>
            <person name="Hossain A.S."/>
            <person name="Chowdhury A."/>
            <person name="Snigdha A.R."/>
            <person name="Mortoza M.S."/>
            <person name="Matin S.A."/>
            <person name="Hoque S.M.E."/>
            <person name="Islam M.K."/>
            <person name="Roy D.K."/>
            <person name="Haider R."/>
            <person name="Moosa M.M."/>
            <person name="Elias S.M."/>
            <person name="Hasan A.M."/>
            <person name="Jahan S."/>
            <person name="Shafiuddin M."/>
            <person name="Mahmood N."/>
            <person name="Shommy N.S."/>
        </authorList>
    </citation>
    <scope>NUCLEOTIDE SEQUENCE [LARGE SCALE GENOMIC DNA]</scope>
    <source>
        <strain evidence="5">cv. O-4</strain>
    </source>
</reference>
<keyword evidence="2 3" id="KW-0472">Membrane</keyword>
<evidence type="ECO:0000256" key="3">
    <source>
        <dbReference type="SAM" id="Phobius"/>
    </source>
</evidence>
<keyword evidence="3" id="KW-1133">Transmembrane helix</keyword>
<dbReference type="GO" id="GO:0098542">
    <property type="term" value="P:defense response to other organism"/>
    <property type="evidence" value="ECO:0007669"/>
    <property type="project" value="InterPro"/>
</dbReference>
<keyword evidence="5" id="KW-1185">Reference proteome</keyword>
<dbReference type="AlphaFoldDB" id="A0A1R3HZ07"/>
<protein>
    <submittedName>
        <fullName evidence="4">Avr9/Cf-9 rapidly elicited protein</fullName>
    </submittedName>
</protein>
<proteinExistence type="predicted"/>
<evidence type="ECO:0000313" key="4">
    <source>
        <dbReference type="EMBL" id="OMO75587.1"/>
    </source>
</evidence>
<accession>A0A1R3HZ07</accession>
<keyword evidence="3" id="KW-0812">Transmembrane</keyword>
<name>A0A1R3HZ07_9ROSI</name>
<dbReference type="PANTHER" id="PTHR31234:SF2">
    <property type="entry name" value="OS05G0199100 PROTEIN"/>
    <property type="match status" value="1"/>
</dbReference>
<evidence type="ECO:0000256" key="1">
    <source>
        <dbReference type="ARBA" id="ARBA00004370"/>
    </source>
</evidence>
<evidence type="ECO:0000313" key="5">
    <source>
        <dbReference type="Proteomes" id="UP000187203"/>
    </source>
</evidence>
<dbReference type="EMBL" id="AWUE01019194">
    <property type="protein sequence ID" value="OMO75587.1"/>
    <property type="molecule type" value="Genomic_DNA"/>
</dbReference>
<organism evidence="4 5">
    <name type="scientific">Corchorus olitorius</name>
    <dbReference type="NCBI Taxonomy" id="93759"/>
    <lineage>
        <taxon>Eukaryota</taxon>
        <taxon>Viridiplantae</taxon>
        <taxon>Streptophyta</taxon>
        <taxon>Embryophyta</taxon>
        <taxon>Tracheophyta</taxon>
        <taxon>Spermatophyta</taxon>
        <taxon>Magnoliopsida</taxon>
        <taxon>eudicotyledons</taxon>
        <taxon>Gunneridae</taxon>
        <taxon>Pentapetalae</taxon>
        <taxon>rosids</taxon>
        <taxon>malvids</taxon>
        <taxon>Malvales</taxon>
        <taxon>Malvaceae</taxon>
        <taxon>Grewioideae</taxon>
        <taxon>Apeibeae</taxon>
        <taxon>Corchorus</taxon>
    </lineage>
</organism>
<dbReference type="PANTHER" id="PTHR31234">
    <property type="entry name" value="LATE EMBRYOGENESIS ABUNDANT (LEA) HYDROXYPROLINE-RICH GLYCOPROTEIN FAMILY"/>
    <property type="match status" value="1"/>
</dbReference>